<evidence type="ECO:0000313" key="3">
    <source>
        <dbReference type="Proteomes" id="UP000266841"/>
    </source>
</evidence>
<dbReference type="AlphaFoldDB" id="K0RG61"/>
<dbReference type="eggNOG" id="ENOG502SD0Y">
    <property type="taxonomic scope" value="Eukaryota"/>
</dbReference>
<feature type="chain" id="PRO_5003836280" evidence="1">
    <location>
        <begin position="20"/>
        <end position="187"/>
    </location>
</feature>
<name>K0RG61_THAOC</name>
<protein>
    <submittedName>
        <fullName evidence="2">Uncharacterized protein</fullName>
    </submittedName>
</protein>
<proteinExistence type="predicted"/>
<accession>K0RG61</accession>
<dbReference type="Proteomes" id="UP000266841">
    <property type="component" value="Unassembled WGS sequence"/>
</dbReference>
<keyword evidence="3" id="KW-1185">Reference proteome</keyword>
<feature type="signal peptide" evidence="1">
    <location>
        <begin position="1"/>
        <end position="19"/>
    </location>
</feature>
<sequence length="187" mass="20016">MKVLLLAFIASAACTVGDAFASTSSPRIRPTRLNEASGDGETDRRSFAASIAASVLFAPLVSSAGETRQGIDLTPFNSLAFNYRGDSPTVDASMIDEESITYADFLSKLESDKISHVTFLAPNGDKAYATIKNEDGTENKPIRIGEGYPMEDPYGWSSPAFVVKAVAKRGVPYEFVVPGLGDSFVKM</sequence>
<evidence type="ECO:0000256" key="1">
    <source>
        <dbReference type="SAM" id="SignalP"/>
    </source>
</evidence>
<evidence type="ECO:0000313" key="2">
    <source>
        <dbReference type="EMBL" id="EJK51274.1"/>
    </source>
</evidence>
<gene>
    <name evidence="2" type="ORF">THAOC_29566</name>
</gene>
<dbReference type="OMA" id="FIASAAC"/>
<reference evidence="2 3" key="1">
    <citation type="journal article" date="2012" name="Genome Biol.">
        <title>Genome and low-iron response of an oceanic diatom adapted to chronic iron limitation.</title>
        <authorList>
            <person name="Lommer M."/>
            <person name="Specht M."/>
            <person name="Roy A.S."/>
            <person name="Kraemer L."/>
            <person name="Andreson R."/>
            <person name="Gutowska M.A."/>
            <person name="Wolf J."/>
            <person name="Bergner S.V."/>
            <person name="Schilhabel M.B."/>
            <person name="Klostermeier U.C."/>
            <person name="Beiko R.G."/>
            <person name="Rosenstiel P."/>
            <person name="Hippler M."/>
            <person name="Laroche J."/>
        </authorList>
    </citation>
    <scope>NUCLEOTIDE SEQUENCE [LARGE SCALE GENOMIC DNA]</scope>
    <source>
        <strain evidence="2 3">CCMP1005</strain>
    </source>
</reference>
<keyword evidence="1" id="KW-0732">Signal</keyword>
<comment type="caution">
    <text evidence="2">The sequence shown here is derived from an EMBL/GenBank/DDBJ whole genome shotgun (WGS) entry which is preliminary data.</text>
</comment>
<dbReference type="EMBL" id="AGNL01041918">
    <property type="protein sequence ID" value="EJK51274.1"/>
    <property type="molecule type" value="Genomic_DNA"/>
</dbReference>
<dbReference type="OrthoDB" id="202789at2759"/>
<organism evidence="2 3">
    <name type="scientific">Thalassiosira oceanica</name>
    <name type="common">Marine diatom</name>
    <dbReference type="NCBI Taxonomy" id="159749"/>
    <lineage>
        <taxon>Eukaryota</taxon>
        <taxon>Sar</taxon>
        <taxon>Stramenopiles</taxon>
        <taxon>Ochrophyta</taxon>
        <taxon>Bacillariophyta</taxon>
        <taxon>Coscinodiscophyceae</taxon>
        <taxon>Thalassiosirophycidae</taxon>
        <taxon>Thalassiosirales</taxon>
        <taxon>Thalassiosiraceae</taxon>
        <taxon>Thalassiosira</taxon>
    </lineage>
</organism>